<evidence type="ECO:0000256" key="1">
    <source>
        <dbReference type="ARBA" id="ARBA00004651"/>
    </source>
</evidence>
<keyword evidence="7 8" id="KW-0472">Membrane</keyword>
<dbReference type="HOGENOM" id="CLU_060703_1_0_9"/>
<evidence type="ECO:0000256" key="7">
    <source>
        <dbReference type="ARBA" id="ARBA00023136"/>
    </source>
</evidence>
<comment type="caution">
    <text evidence="10">The sequence shown here is derived from an EMBL/GenBank/DDBJ whole genome shotgun (WGS) entry which is preliminary data.</text>
</comment>
<evidence type="ECO:0000259" key="9">
    <source>
        <dbReference type="PROSITE" id="PS51012"/>
    </source>
</evidence>
<dbReference type="GO" id="GO:0005886">
    <property type="term" value="C:plasma membrane"/>
    <property type="evidence" value="ECO:0007669"/>
    <property type="project" value="UniProtKB-SubCell"/>
</dbReference>
<evidence type="ECO:0000313" key="10">
    <source>
        <dbReference type="EMBL" id="EMZ20530.1"/>
    </source>
</evidence>
<proteinExistence type="inferred from homology"/>
<feature type="domain" description="ABC transmembrane type-2" evidence="9">
    <location>
        <begin position="36"/>
        <end position="259"/>
    </location>
</feature>
<organism evidence="10 11">
    <name type="scientific">Eubacterium plexicaudatum ASF492</name>
    <dbReference type="NCBI Taxonomy" id="1235802"/>
    <lineage>
        <taxon>Bacteria</taxon>
        <taxon>Bacillati</taxon>
        <taxon>Bacillota</taxon>
        <taxon>Clostridia</taxon>
        <taxon>Eubacteriales</taxon>
        <taxon>Eubacteriaceae</taxon>
        <taxon>Eubacterium</taxon>
    </lineage>
</organism>
<dbReference type="Pfam" id="PF01061">
    <property type="entry name" value="ABC2_membrane"/>
    <property type="match status" value="1"/>
</dbReference>
<evidence type="ECO:0000256" key="8">
    <source>
        <dbReference type="RuleBase" id="RU361157"/>
    </source>
</evidence>
<dbReference type="PANTHER" id="PTHR30413:SF10">
    <property type="entry name" value="CAPSULE POLYSACCHARIDE EXPORT INNER-MEMBRANE PROTEIN CTRC"/>
    <property type="match status" value="1"/>
</dbReference>
<dbReference type="GO" id="GO:0015920">
    <property type="term" value="P:lipopolysaccharide transport"/>
    <property type="evidence" value="ECO:0007669"/>
    <property type="project" value="TreeGrafter"/>
</dbReference>
<feature type="transmembrane region" description="Helical" evidence="8">
    <location>
        <begin position="83"/>
        <end position="102"/>
    </location>
</feature>
<feature type="transmembrane region" description="Helical" evidence="8">
    <location>
        <begin position="114"/>
        <end position="138"/>
    </location>
</feature>
<dbReference type="AlphaFoldDB" id="N2A3A2"/>
<dbReference type="PANTHER" id="PTHR30413">
    <property type="entry name" value="INNER MEMBRANE TRANSPORT PERMEASE"/>
    <property type="match status" value="1"/>
</dbReference>
<dbReference type="PATRIC" id="fig|1235802.3.peg.5207"/>
<feature type="transmembrane region" description="Helical" evidence="8">
    <location>
        <begin position="239"/>
        <end position="256"/>
    </location>
</feature>
<evidence type="ECO:0000256" key="3">
    <source>
        <dbReference type="ARBA" id="ARBA00022448"/>
    </source>
</evidence>
<keyword evidence="11" id="KW-1185">Reference proteome</keyword>
<dbReference type="OrthoDB" id="9794365at2"/>
<evidence type="ECO:0000256" key="2">
    <source>
        <dbReference type="ARBA" id="ARBA00007783"/>
    </source>
</evidence>
<dbReference type="STRING" id="1235802.C823_04944"/>
<keyword evidence="6 8" id="KW-1133">Transmembrane helix</keyword>
<accession>N2A3A2</accession>
<dbReference type="PROSITE" id="PS51012">
    <property type="entry name" value="ABC_TM2"/>
    <property type="match status" value="1"/>
</dbReference>
<evidence type="ECO:0000313" key="11">
    <source>
        <dbReference type="Proteomes" id="UP000012589"/>
    </source>
</evidence>
<keyword evidence="4 8" id="KW-1003">Cell membrane</keyword>
<keyword evidence="5 8" id="KW-0812">Transmembrane</keyword>
<evidence type="ECO:0000256" key="4">
    <source>
        <dbReference type="ARBA" id="ARBA00022475"/>
    </source>
</evidence>
<dbReference type="eggNOG" id="COG1682">
    <property type="taxonomic scope" value="Bacteria"/>
</dbReference>
<protein>
    <recommendedName>
        <fullName evidence="8">Transport permease protein</fullName>
    </recommendedName>
</protein>
<comment type="subcellular location">
    <subcellularLocation>
        <location evidence="1 8">Cell membrane</location>
        <topology evidence="1 8">Multi-pass membrane protein</topology>
    </subcellularLocation>
</comment>
<keyword evidence="3 8" id="KW-0813">Transport</keyword>
<comment type="similarity">
    <text evidence="2 8">Belongs to the ABC-2 integral membrane protein family.</text>
</comment>
<dbReference type="InterPro" id="IPR047817">
    <property type="entry name" value="ABC2_TM_bact-type"/>
</dbReference>
<sequence length="267" mass="31021">MKVNVNGRTCKKRELADQIMSLAVSDFKSRFSGSYLGIFWGVIQPLSTILLFWFVFQVGFRSNPINDVPFILWLSAGMIPWNFFYDAWFGGTTAFTSYSYIVKKVVFRIEVLPLVKILSSFILNVVFNVILLAIYGIYGRFVGIHILDMLYFSVCLAVLSLGLSYITATLNVFIKDIGQFMGIILQVLMWMTPMMWPYTMVAEKDAWFYKLNPLHYVINGYRESLIQGEWFFHHWVQMLWFWTITGMLFGAGRILMCRMKGHFADVL</sequence>
<dbReference type="GO" id="GO:0140359">
    <property type="term" value="F:ABC-type transporter activity"/>
    <property type="evidence" value="ECO:0007669"/>
    <property type="project" value="InterPro"/>
</dbReference>
<dbReference type="InterPro" id="IPR013525">
    <property type="entry name" value="ABC2_TM"/>
</dbReference>
<reference evidence="10 11" key="1">
    <citation type="journal article" date="2014" name="Genome Announc.">
        <title>Draft genome sequences of the altered schaedler flora, a defined bacterial community from gnotobiotic mice.</title>
        <authorList>
            <person name="Wannemuehler M.J."/>
            <person name="Overstreet A.M."/>
            <person name="Ward D.V."/>
            <person name="Phillips G.J."/>
        </authorList>
    </citation>
    <scope>NUCLEOTIDE SEQUENCE [LARGE SCALE GENOMIC DNA]</scope>
    <source>
        <strain evidence="10 11">ASF492</strain>
    </source>
</reference>
<gene>
    <name evidence="10" type="ORF">C823_04944</name>
</gene>
<feature type="transmembrane region" description="Helical" evidence="8">
    <location>
        <begin position="180"/>
        <end position="198"/>
    </location>
</feature>
<feature type="transmembrane region" description="Helical" evidence="8">
    <location>
        <begin position="35"/>
        <end position="56"/>
    </location>
</feature>
<name>N2A3A2_9FIRM</name>
<feature type="transmembrane region" description="Helical" evidence="8">
    <location>
        <begin position="150"/>
        <end position="173"/>
    </location>
</feature>
<dbReference type="EMBL" id="AQFT01000142">
    <property type="protein sequence ID" value="EMZ20530.1"/>
    <property type="molecule type" value="Genomic_DNA"/>
</dbReference>
<evidence type="ECO:0000256" key="5">
    <source>
        <dbReference type="ARBA" id="ARBA00022692"/>
    </source>
</evidence>
<dbReference type="Proteomes" id="UP000012589">
    <property type="component" value="Unassembled WGS sequence"/>
</dbReference>
<evidence type="ECO:0000256" key="6">
    <source>
        <dbReference type="ARBA" id="ARBA00022989"/>
    </source>
</evidence>